<keyword evidence="10 18" id="KW-0443">Lipid metabolism</keyword>
<keyword evidence="13 18" id="KW-0594">Phospholipid biosynthesis</keyword>
<keyword evidence="12 18" id="KW-0472">Membrane</keyword>
<evidence type="ECO:0000256" key="8">
    <source>
        <dbReference type="ARBA" id="ARBA00022824"/>
    </source>
</evidence>
<comment type="subcellular location">
    <subcellularLocation>
        <location evidence="18">Endoplasmic reticulum membrane</location>
        <topology evidence="18">Multi-pass membrane protein</topology>
    </subcellularLocation>
    <subcellularLocation>
        <location evidence="18">Mitochondrion membrane</location>
        <topology evidence="18">Multi-pass membrane protein</topology>
    </subcellularLocation>
</comment>
<evidence type="ECO:0000256" key="1">
    <source>
        <dbReference type="ARBA" id="ARBA00004969"/>
    </source>
</evidence>
<dbReference type="Pfam" id="PF11817">
    <property type="entry name" value="Foie-gras_1"/>
    <property type="match status" value="1"/>
</dbReference>
<evidence type="ECO:0000259" key="21">
    <source>
        <dbReference type="Pfam" id="PF07919"/>
    </source>
</evidence>
<dbReference type="FunFam" id="1.20.120.1630:FF:000005">
    <property type="entry name" value="Phosphatidylethanolamine N-methyltransferase"/>
    <property type="match status" value="1"/>
</dbReference>
<name>U1GEX0_ENDPU</name>
<proteinExistence type="inferred from homology"/>
<feature type="transmembrane region" description="Helical" evidence="20">
    <location>
        <begin position="1350"/>
        <end position="1372"/>
    </location>
</feature>
<evidence type="ECO:0000256" key="14">
    <source>
        <dbReference type="ARBA" id="ARBA00023264"/>
    </source>
</evidence>
<evidence type="ECO:0000256" key="11">
    <source>
        <dbReference type="ARBA" id="ARBA00023128"/>
    </source>
</evidence>
<dbReference type="Proteomes" id="UP000019373">
    <property type="component" value="Unassembled WGS sequence"/>
</dbReference>
<feature type="compositionally biased region" description="Low complexity" evidence="19">
    <location>
        <begin position="113"/>
        <end position="122"/>
    </location>
</feature>
<dbReference type="EMBL" id="KE720780">
    <property type="protein sequence ID" value="ERF76167.1"/>
    <property type="molecule type" value="Genomic_DNA"/>
</dbReference>
<keyword evidence="7 18" id="KW-0812">Transmembrane</keyword>
<dbReference type="InterPro" id="IPR024960">
    <property type="entry name" value="PEMT/MFAP"/>
</dbReference>
<dbReference type="PANTHER" id="PTHR14374">
    <property type="entry name" value="FOIE GRAS"/>
    <property type="match status" value="1"/>
</dbReference>
<evidence type="ECO:0000256" key="7">
    <source>
        <dbReference type="ARBA" id="ARBA00022692"/>
    </source>
</evidence>
<feature type="domain" description="Gryzun putative trafficking through Golgi" evidence="21">
    <location>
        <begin position="658"/>
        <end position="1218"/>
    </location>
</feature>
<keyword evidence="5 18" id="KW-0808">Transferase</keyword>
<evidence type="ECO:0000256" key="13">
    <source>
        <dbReference type="ARBA" id="ARBA00023209"/>
    </source>
</evidence>
<dbReference type="PROSITE" id="PS51599">
    <property type="entry name" value="SAM_PEMT_PEM2"/>
    <property type="match status" value="1"/>
</dbReference>
<feature type="transmembrane region" description="Helical" evidence="20">
    <location>
        <begin position="1392"/>
        <end position="1412"/>
    </location>
</feature>
<dbReference type="eggNOG" id="KOG4142">
    <property type="taxonomic scope" value="Eukaryota"/>
</dbReference>
<evidence type="ECO:0000313" key="23">
    <source>
        <dbReference type="EMBL" id="ERF76167.1"/>
    </source>
</evidence>
<evidence type="ECO:0000256" key="3">
    <source>
        <dbReference type="ARBA" id="ARBA00022516"/>
    </source>
</evidence>
<comment type="catalytic activity">
    <reaction evidence="16 18">
        <text>a 1,2-diacyl-sn-glycero-3-phospho-N-methylethanolamine + S-adenosyl-L-methionine = a 1,2-diacyl-sn-glycero-3-phospho-N,N-dimethylethanolamine + S-adenosyl-L-homocysteine + H(+)</text>
        <dbReference type="Rhea" id="RHEA:32735"/>
        <dbReference type="ChEBI" id="CHEBI:15378"/>
        <dbReference type="ChEBI" id="CHEBI:57856"/>
        <dbReference type="ChEBI" id="CHEBI:59789"/>
        <dbReference type="ChEBI" id="CHEBI:64572"/>
        <dbReference type="ChEBI" id="CHEBI:64573"/>
        <dbReference type="EC" id="2.1.1.71"/>
    </reaction>
</comment>
<keyword evidence="4 18" id="KW-0489">Methyltransferase</keyword>
<dbReference type="PANTHER" id="PTHR14374:SF0">
    <property type="entry name" value="TRAFFICKING PROTEIN PARTICLE COMPLEX SUBUNIT 11"/>
    <property type="match status" value="1"/>
</dbReference>
<evidence type="ECO:0000256" key="5">
    <source>
        <dbReference type="ARBA" id="ARBA00022679"/>
    </source>
</evidence>
<comment type="pathway">
    <text evidence="1 18">Phospholipid metabolism; phosphatidylcholine biosynthesis.</text>
</comment>
<feature type="domain" description="Trafficking protein particle complex subunit 11" evidence="22">
    <location>
        <begin position="353"/>
        <end position="626"/>
    </location>
</feature>
<evidence type="ECO:0000256" key="2">
    <source>
        <dbReference type="ARBA" id="ARBA00005189"/>
    </source>
</evidence>
<dbReference type="InterPro" id="IPR012880">
    <property type="entry name" value="Gryzun"/>
</dbReference>
<comment type="catalytic activity">
    <reaction evidence="15">
        <text>a 1,2-diacyl-sn-glycero-3-phospho-N,N-dimethylethanolamine + S-adenosyl-L-methionine = a 1,2-diacyl-sn-glycero-3-phosphocholine + S-adenosyl-L-homocysteine + H(+)</text>
        <dbReference type="Rhea" id="RHEA:32739"/>
        <dbReference type="ChEBI" id="CHEBI:15378"/>
        <dbReference type="ChEBI" id="CHEBI:57643"/>
        <dbReference type="ChEBI" id="CHEBI:57856"/>
        <dbReference type="ChEBI" id="CHEBI:59789"/>
        <dbReference type="ChEBI" id="CHEBI:64572"/>
        <dbReference type="EC" id="2.1.1.71"/>
    </reaction>
</comment>
<dbReference type="OrthoDB" id="6278596at2759"/>
<keyword evidence="9 18" id="KW-1133">Transmembrane helix</keyword>
<dbReference type="HAMAP" id="MF_03216">
    <property type="entry name" value="PLMT"/>
    <property type="match status" value="1"/>
</dbReference>
<dbReference type="InterPro" id="IPR007318">
    <property type="entry name" value="Phopholipid_MeTrfase"/>
</dbReference>
<evidence type="ECO:0000256" key="18">
    <source>
        <dbReference type="HAMAP-Rule" id="MF_03216"/>
    </source>
</evidence>
<comment type="pathway">
    <text evidence="2">Lipid metabolism.</text>
</comment>
<evidence type="ECO:0000256" key="6">
    <source>
        <dbReference type="ARBA" id="ARBA00022691"/>
    </source>
</evidence>
<evidence type="ECO:0000256" key="15">
    <source>
        <dbReference type="ARBA" id="ARBA00051252"/>
    </source>
</evidence>
<dbReference type="GO" id="GO:0031966">
    <property type="term" value="C:mitochondrial membrane"/>
    <property type="evidence" value="ECO:0007669"/>
    <property type="project" value="UniProtKB-SubCell"/>
</dbReference>
<keyword evidence="14 18" id="KW-1208">Phospholipid metabolism</keyword>
<feature type="topological domain" description="Lumenal" evidence="18">
    <location>
        <begin position="1"/>
        <end position="1274"/>
    </location>
</feature>
<organism evidence="23 24">
    <name type="scientific">Endocarpon pusillum (strain Z07020 / HMAS-L-300199)</name>
    <name type="common">Lichen-forming fungus</name>
    <dbReference type="NCBI Taxonomy" id="1263415"/>
    <lineage>
        <taxon>Eukaryota</taxon>
        <taxon>Fungi</taxon>
        <taxon>Dikarya</taxon>
        <taxon>Ascomycota</taxon>
        <taxon>Pezizomycotina</taxon>
        <taxon>Eurotiomycetes</taxon>
        <taxon>Chaetothyriomycetidae</taxon>
        <taxon>Verrucariales</taxon>
        <taxon>Verrucariaceae</taxon>
        <taxon>Endocarpon</taxon>
    </lineage>
</organism>
<reference evidence="24" key="1">
    <citation type="journal article" date="2014" name="BMC Genomics">
        <title>Genome characteristics reveal the impact of lichenization on lichen-forming fungus Endocarpon pusillum Hedwig (Verrucariales, Ascomycota).</title>
        <authorList>
            <person name="Wang Y.-Y."/>
            <person name="Liu B."/>
            <person name="Zhang X.-Y."/>
            <person name="Zhou Q.-M."/>
            <person name="Zhang T."/>
            <person name="Li H."/>
            <person name="Yu Y.-F."/>
            <person name="Zhang X.-L."/>
            <person name="Hao X.-Y."/>
            <person name="Wang M."/>
            <person name="Wang L."/>
            <person name="Wei J.-C."/>
        </authorList>
    </citation>
    <scope>NUCLEOTIDE SEQUENCE [LARGE SCALE GENOMIC DNA]</scope>
    <source>
        <strain evidence="24">Z07020 / HMAS-L-300199</strain>
    </source>
</reference>
<dbReference type="UniPathway" id="UPA00753"/>
<keyword evidence="11 18" id="KW-0496">Mitochondrion</keyword>
<dbReference type="GO" id="GO:0006656">
    <property type="term" value="P:phosphatidylcholine biosynthetic process"/>
    <property type="evidence" value="ECO:0007669"/>
    <property type="project" value="UniProtKB-UniRule"/>
</dbReference>
<dbReference type="GeneID" id="19236557"/>
<evidence type="ECO:0000256" key="4">
    <source>
        <dbReference type="ARBA" id="ARBA00022603"/>
    </source>
</evidence>
<evidence type="ECO:0000256" key="10">
    <source>
        <dbReference type="ARBA" id="ARBA00023098"/>
    </source>
</evidence>
<dbReference type="RefSeq" id="XP_007786633.1">
    <property type="nucleotide sequence ID" value="XM_007788443.1"/>
</dbReference>
<evidence type="ECO:0000256" key="20">
    <source>
        <dbReference type="SAM" id="Phobius"/>
    </source>
</evidence>
<evidence type="ECO:0000256" key="19">
    <source>
        <dbReference type="SAM" id="MobiDB-lite"/>
    </source>
</evidence>
<dbReference type="Pfam" id="PF07919">
    <property type="entry name" value="Gryzun"/>
    <property type="match status" value="1"/>
</dbReference>
<accession>U1GEX0</accession>
<sequence>MEAFPEDYIAHNLPLILLSGIGHGEQAASSDSTERSRNLLQEGGFRIRTDVPPLTDSASEDLLQTFLRFDSTNRISERKDVSVKDKPGAFNIKRVGRAYALPPRKASPPPHAPRLGPLSDGGSPPPPLALHSTISPLTPSSPLYPDGIFTSLWITKHQSRLPAVFITFFTLTADPNTSSLRDNQIKTEIANIRGVFYSTNYKTKVVVILIGEADTDSPLDLEERLSSIRKATGFDSRHLVFYQPESSRDAVIEFVKSFLASLQPFCVEYYRDLSKHTRRKRNRTTIPPPTIPPTLGTSQTLPSQAWNVRYEFKLGVFAEFRQEMDAACRNYESAYEGLFSHEIFETISSWSPRFNEARLLADAIAIRILRCLLWTAQPTSAARFWIKHRHRVRSLVDRRGKGSGNYGWEAWEAIWCKSFAQILAMTRNLEISPSGSVESQQVNAQFSPPEKSIPIGERIAPWELLHHGGYWWNRAWKHVRKRRALASQMPEEDRTSPGQSPASAIANRSHLYETYLALEPHLEYPIDNKNGYDYSLEVLNIIRSSIHSFSKRHQERFVEQLRLEEAKECLREERWDDALLIMRSVWPCLSWRRAGWWNMVVEAAWILRKAAKQTADADSLLRLEWESRNSVFPIHPELKHNFHSCLDDLDPPASKPSVVIISEDTLSPVWASLHFATAEGNVGESLKTQLVLVSTARRPSGPIHLSEVKIVFEGGLRPVRVLSDDSETQTQASTTVVADIRLSESSSLVANSAVQSPTSGLASLFGMANITIQPGERKVFNIVCVPREAGDVKVSSINLLCETSAFSLTYVINQQITSDARWWSVQDTRPFSRQLRRETDASTVRILPKPPKLCIEMPNLRRAYYMNEKISLAVLIRNEEEETADVSITARLLSPSRNEAVISWQGESESGSSGAVLNEKDASSRHIVSLPRHSIGLIPSADSRGLTLNMMHTLNAMQHQLELAATYHLVDDPEAPLTRTLTVDLPISRPFEANYELMPRLDSAPWPSFFDPGSIGKGLSQRFLLISKIASFVIEPVIVDTAVLRLQEILGNAICNIDDEKSVTANQSSGHAHEADGIIAPEGLRESNFELVVQENALGDPHSVALNLDLVIRWRRSPEDDLVTTPLEVPRYVIPMSEPRVLLSKRSETTKKQSGLVHLQYTIENPSMHYLTFNLTMESSDEFAFSGPKATIFSLVPISRRTLDYRILAYHGTKWVRATSYFSQQRPLSINFRQSDISIHYICADPYLYAMDKLQDTKVPFVSGEKTGLIDLSQPSLFISAASIAFNPIFWNVVARQEYHNHVLTKIFRSPYYGCYALAVTIFGLGVFRDHLYNEALSKQPIYPPIHQPYIAYGLLAAGNLLVLSSMWVLGVTGTYLGDYFGILMDEKVGGFPFNVTGAPMYWGSTCSFLGVALLRGRVAGLLLTAEVFVMYLIALKYEDPFTENIYAQKDKREKSKKRA</sequence>
<evidence type="ECO:0000256" key="16">
    <source>
        <dbReference type="ARBA" id="ARBA00052459"/>
    </source>
</evidence>
<dbReference type="GO" id="GO:0000773">
    <property type="term" value="F:phosphatidyl-N-methylethanolamine N-methyltransferase activity"/>
    <property type="evidence" value="ECO:0007669"/>
    <property type="project" value="UniProtKB-UniRule"/>
</dbReference>
<dbReference type="EC" id="2.1.1.71" evidence="18"/>
<feature type="topological domain" description="Lumenal" evidence="18">
    <location>
        <begin position="1296"/>
        <end position="1307"/>
    </location>
</feature>
<keyword evidence="24" id="KW-1185">Reference proteome</keyword>
<gene>
    <name evidence="23" type="ORF">EPUS_01501</name>
</gene>
<comment type="similarity">
    <text evidence="18">Belongs to the class VI-like SAM-binding methyltransferase superfamily. PEMT/PEM2 methyltransferase family.</text>
</comment>
<evidence type="ECO:0000256" key="17">
    <source>
        <dbReference type="ARBA" id="ARBA00056845"/>
    </source>
</evidence>
<dbReference type="OMA" id="CVEYYRD"/>
<comment type="caution">
    <text evidence="18">Lacks conserved residue(s) required for the propagation of feature annotation.</text>
</comment>
<keyword evidence="3 18" id="KW-0444">Lipid biosynthesis</keyword>
<feature type="region of interest" description="Disordered" evidence="19">
    <location>
        <begin position="101"/>
        <end position="134"/>
    </location>
</feature>
<evidence type="ECO:0000256" key="9">
    <source>
        <dbReference type="ARBA" id="ARBA00022989"/>
    </source>
</evidence>
<dbReference type="GO" id="GO:0032259">
    <property type="term" value="P:methylation"/>
    <property type="evidence" value="ECO:0007669"/>
    <property type="project" value="UniProtKB-KW"/>
</dbReference>
<evidence type="ECO:0000259" key="22">
    <source>
        <dbReference type="Pfam" id="PF11817"/>
    </source>
</evidence>
<feature type="binding site" evidence="18">
    <location>
        <begin position="1357"/>
        <end position="1359"/>
    </location>
    <ligand>
        <name>S-adenosyl-L-methionine</name>
        <dbReference type="ChEBI" id="CHEBI:59789"/>
    </ligand>
</feature>
<feature type="binding site" evidence="18">
    <location>
        <begin position="1439"/>
        <end position="1440"/>
    </location>
    <ligand>
        <name>S-adenosyl-L-methionine</name>
        <dbReference type="ChEBI" id="CHEBI:59789"/>
    </ligand>
</feature>
<feature type="topological domain" description="Cytoplasmic" evidence="18">
    <location>
        <begin position="1438"/>
        <end position="1460"/>
    </location>
</feature>
<feature type="transmembrane region" description="Helical" evidence="20">
    <location>
        <begin position="1419"/>
        <end position="1438"/>
    </location>
</feature>
<feature type="transmembrane region" description="Helical" evidence="20">
    <location>
        <begin position="1311"/>
        <end position="1329"/>
    </location>
</feature>
<keyword evidence="6 18" id="KW-0949">S-adenosyl-L-methionine</keyword>
<dbReference type="HOGENOM" id="CLU_003572_2_0_1"/>
<dbReference type="eggNOG" id="KOG4386">
    <property type="taxonomic scope" value="Eukaryota"/>
</dbReference>
<comment type="function">
    <text evidence="17 18">Catalyzes the second two steps of the methylation pathway of phosphatidylcholine biosynthesis, the SAM-dependent methylation of phosphatidylmonomethylethanolamine (PMME) to phosphatidyldimethylethanolamine (PDME) and of PDME to phosphatidylcholine (PC).</text>
</comment>
<protein>
    <recommendedName>
        <fullName evidence="18">Phosphatidyl-N-methylethanolamine N-methyltransferase</fullName>
        <ecNumber evidence="18">2.1.1.71</ecNumber>
    </recommendedName>
    <alternativeName>
        <fullName evidence="18">Phospholipid methyltransferase</fullName>
        <shortName evidence="18">PLMT</shortName>
    </alternativeName>
</protein>
<feature type="topological domain" description="Lumenal" evidence="18">
    <location>
        <begin position="1374"/>
        <end position="1416"/>
    </location>
</feature>
<keyword evidence="8 18" id="KW-0256">Endoplasmic reticulum</keyword>
<feature type="intramembrane region" description="Helical" evidence="18">
    <location>
        <begin position="1275"/>
        <end position="1295"/>
    </location>
</feature>
<dbReference type="Pfam" id="PF04191">
    <property type="entry name" value="PEMT"/>
    <property type="match status" value="1"/>
</dbReference>
<dbReference type="InterPro" id="IPR021773">
    <property type="entry name" value="TPC11"/>
</dbReference>
<evidence type="ECO:0000256" key="12">
    <source>
        <dbReference type="ARBA" id="ARBA00023136"/>
    </source>
</evidence>
<evidence type="ECO:0000313" key="24">
    <source>
        <dbReference type="Proteomes" id="UP000019373"/>
    </source>
</evidence>
<dbReference type="GO" id="GO:0005789">
    <property type="term" value="C:endoplasmic reticulum membrane"/>
    <property type="evidence" value="ECO:0007669"/>
    <property type="project" value="UniProtKB-SubCell"/>
</dbReference>